<evidence type="ECO:0000256" key="3">
    <source>
        <dbReference type="ARBA" id="ARBA00022771"/>
    </source>
</evidence>
<dbReference type="GO" id="GO:0008270">
    <property type="term" value="F:zinc ion binding"/>
    <property type="evidence" value="ECO:0007669"/>
    <property type="project" value="UniProtKB-KW"/>
</dbReference>
<feature type="domain" description="CCHC-type" evidence="7">
    <location>
        <begin position="370"/>
        <end position="386"/>
    </location>
</feature>
<keyword evidence="3 5" id="KW-0863">Zinc-finger</keyword>
<dbReference type="PANTHER" id="PTHR47103:SF8">
    <property type="entry name" value="DNA-BINDING PROTEIN"/>
    <property type="match status" value="1"/>
</dbReference>
<feature type="compositionally biased region" description="Basic and acidic residues" evidence="6">
    <location>
        <begin position="255"/>
        <end position="266"/>
    </location>
</feature>
<dbReference type="PROSITE" id="PS50158">
    <property type="entry name" value="ZF_CCHC"/>
    <property type="match status" value="9"/>
</dbReference>
<dbReference type="PANTHER" id="PTHR47103">
    <property type="entry name" value="DNA-BINDING PROTEIN"/>
    <property type="match status" value="1"/>
</dbReference>
<reference evidence="8 9" key="1">
    <citation type="submission" date="2017-11" db="EMBL/GenBank/DDBJ databases">
        <authorList>
            <person name="Kracher B."/>
        </authorList>
    </citation>
    <scope>NUCLEOTIDE SEQUENCE [LARGE SCALE GENOMIC DNA]</scope>
    <source>
        <strain evidence="8 9">RACE1</strain>
    </source>
</reference>
<dbReference type="SUPFAM" id="SSF57756">
    <property type="entry name" value="Retrovirus zinc finger-like domains"/>
    <property type="match status" value="5"/>
</dbReference>
<feature type="domain" description="CCHC-type" evidence="7">
    <location>
        <begin position="324"/>
        <end position="339"/>
    </location>
</feature>
<proteinExistence type="predicted"/>
<protein>
    <recommendedName>
        <fullName evidence="7">CCHC-type domain-containing protein</fullName>
    </recommendedName>
</protein>
<dbReference type="VEuPathDB" id="FungiDB:BLGHR1_13484"/>
<feature type="domain" description="CCHC-type" evidence="7">
    <location>
        <begin position="104"/>
        <end position="119"/>
    </location>
</feature>
<name>A0A383USD9_BLUHO</name>
<keyword evidence="2" id="KW-0677">Repeat</keyword>
<organism evidence="8 9">
    <name type="scientific">Blumeria hordei</name>
    <name type="common">Barley powdery mildew</name>
    <name type="synonym">Blumeria graminis f. sp. hordei</name>
    <dbReference type="NCBI Taxonomy" id="2867405"/>
    <lineage>
        <taxon>Eukaryota</taxon>
        <taxon>Fungi</taxon>
        <taxon>Dikarya</taxon>
        <taxon>Ascomycota</taxon>
        <taxon>Pezizomycotina</taxon>
        <taxon>Leotiomycetes</taxon>
        <taxon>Erysiphales</taxon>
        <taxon>Erysiphaceae</taxon>
        <taxon>Blumeria</taxon>
    </lineage>
</organism>
<feature type="domain" description="CCHC-type" evidence="7">
    <location>
        <begin position="301"/>
        <end position="316"/>
    </location>
</feature>
<dbReference type="EMBL" id="UNSH01000045">
    <property type="protein sequence ID" value="SZF02699.1"/>
    <property type="molecule type" value="Genomic_DNA"/>
</dbReference>
<feature type="domain" description="CCHC-type" evidence="7">
    <location>
        <begin position="348"/>
        <end position="361"/>
    </location>
</feature>
<accession>A0A383USD9</accession>
<feature type="region of interest" description="Disordered" evidence="6">
    <location>
        <begin position="243"/>
        <end position="266"/>
    </location>
</feature>
<dbReference type="AlphaFoldDB" id="A0A383USD9"/>
<keyword evidence="1" id="KW-0479">Metal-binding</keyword>
<evidence type="ECO:0000313" key="9">
    <source>
        <dbReference type="Proteomes" id="UP000275772"/>
    </source>
</evidence>
<evidence type="ECO:0000256" key="4">
    <source>
        <dbReference type="ARBA" id="ARBA00022833"/>
    </source>
</evidence>
<evidence type="ECO:0000313" key="8">
    <source>
        <dbReference type="EMBL" id="SZF02699.1"/>
    </source>
</evidence>
<evidence type="ECO:0000256" key="2">
    <source>
        <dbReference type="ARBA" id="ARBA00022737"/>
    </source>
</evidence>
<evidence type="ECO:0000256" key="5">
    <source>
        <dbReference type="PROSITE-ProRule" id="PRU00047"/>
    </source>
</evidence>
<feature type="domain" description="CCHC-type" evidence="7">
    <location>
        <begin position="272"/>
        <end position="288"/>
    </location>
</feature>
<sequence>MSWDIPATMVGQNQHWDTIPNKYDSVYITNEDVGFNGEYDRGYENKTDTGFACYNCGQEGHSKIQCPEPQKARDGEGCFRCGEIGHRKSECPNQPAEAGFSGTCRLCGEQGHRAAVCPSKPPELCKNCQESGHKTLDCQLPRKITRDHLPSIPEDKAWEMVKVAAMAHEIDDLKEAVEIYLKSQPNLTYYQLEQAFREQDLGAFLIATEKELAPTYTNMDFQGNLDKKFTVSWRWSSRPARPREKQIWPSSPEENMERLKDAGEPTDRGVPKCSNCNMLGHIRKNCPEETIENPDQPSVTCYNCDKIGHRVRDCPEPRPDKFACKNCKESGHSAKECPQPRSAEGVECKKCNEIGHFSRDCLQNNGSDSKCFNCGQDGHRKQDCPNEAVLICRNCDGIGHMSRECPLPRDYSRVKCQNCDQMGHTRVRCTKPIKEAVPTFNESYNLDTNEPFDGQNVDESANINGNQSWEQVINVQNYEW</sequence>
<dbReference type="InterPro" id="IPR001878">
    <property type="entry name" value="Znf_CCHC"/>
</dbReference>
<dbReference type="Gene3D" id="4.10.60.10">
    <property type="entry name" value="Zinc finger, CCHC-type"/>
    <property type="match status" value="6"/>
</dbReference>
<keyword evidence="4" id="KW-0862">Zinc</keyword>
<dbReference type="GO" id="GO:0003676">
    <property type="term" value="F:nucleic acid binding"/>
    <property type="evidence" value="ECO:0007669"/>
    <property type="project" value="InterPro"/>
</dbReference>
<feature type="domain" description="CCHC-type" evidence="7">
    <location>
        <begin position="53"/>
        <end position="68"/>
    </location>
</feature>
<dbReference type="Pfam" id="PF00098">
    <property type="entry name" value="zf-CCHC"/>
    <property type="match status" value="8"/>
</dbReference>
<evidence type="ECO:0000256" key="6">
    <source>
        <dbReference type="SAM" id="MobiDB-lite"/>
    </source>
</evidence>
<gene>
    <name evidence="8" type="ORF">BLGHR1_13484</name>
</gene>
<evidence type="ECO:0000256" key="1">
    <source>
        <dbReference type="ARBA" id="ARBA00022723"/>
    </source>
</evidence>
<dbReference type="InterPro" id="IPR036875">
    <property type="entry name" value="Znf_CCHC_sf"/>
</dbReference>
<dbReference type="SMART" id="SM00343">
    <property type="entry name" value="ZnF_C2HC"/>
    <property type="match status" value="11"/>
</dbReference>
<dbReference type="Proteomes" id="UP000275772">
    <property type="component" value="Unassembled WGS sequence"/>
</dbReference>
<feature type="domain" description="CCHC-type" evidence="7">
    <location>
        <begin position="392"/>
        <end position="406"/>
    </location>
</feature>
<feature type="domain" description="CCHC-type" evidence="7">
    <location>
        <begin position="78"/>
        <end position="93"/>
    </location>
</feature>
<evidence type="ECO:0000259" key="7">
    <source>
        <dbReference type="PROSITE" id="PS50158"/>
    </source>
</evidence>